<dbReference type="InterPro" id="IPR045868">
    <property type="entry name" value="Znf_C3H13/40"/>
</dbReference>
<dbReference type="PANTHER" id="PTHR38160:SF1">
    <property type="entry name" value="ZINC FINGER CCCH DOMAIN-CONTAINING PROTEIN 40"/>
    <property type="match status" value="1"/>
</dbReference>
<dbReference type="EMBL" id="JAYKXN010000008">
    <property type="protein sequence ID" value="KAK7263549.1"/>
    <property type="molecule type" value="Genomic_DNA"/>
</dbReference>
<dbReference type="InterPro" id="IPR036855">
    <property type="entry name" value="Znf_CCCH_sf"/>
</dbReference>
<organism evidence="6 7">
    <name type="scientific">Clitoria ternatea</name>
    <name type="common">Butterfly pea</name>
    <dbReference type="NCBI Taxonomy" id="43366"/>
    <lineage>
        <taxon>Eukaryota</taxon>
        <taxon>Viridiplantae</taxon>
        <taxon>Streptophyta</taxon>
        <taxon>Embryophyta</taxon>
        <taxon>Tracheophyta</taxon>
        <taxon>Spermatophyta</taxon>
        <taxon>Magnoliopsida</taxon>
        <taxon>eudicotyledons</taxon>
        <taxon>Gunneridae</taxon>
        <taxon>Pentapetalae</taxon>
        <taxon>rosids</taxon>
        <taxon>fabids</taxon>
        <taxon>Fabales</taxon>
        <taxon>Fabaceae</taxon>
        <taxon>Papilionoideae</taxon>
        <taxon>50 kb inversion clade</taxon>
        <taxon>NPAAA clade</taxon>
        <taxon>indigoferoid/millettioid clade</taxon>
        <taxon>Phaseoleae</taxon>
        <taxon>Clitoria</taxon>
    </lineage>
</organism>
<gene>
    <name evidence="6" type="ORF">RJT34_31141</name>
</gene>
<keyword evidence="3 4" id="KW-0862">Zinc</keyword>
<keyword evidence="7" id="KW-1185">Reference proteome</keyword>
<evidence type="ECO:0000256" key="3">
    <source>
        <dbReference type="ARBA" id="ARBA00022833"/>
    </source>
</evidence>
<dbReference type="InterPro" id="IPR000571">
    <property type="entry name" value="Znf_CCCH"/>
</dbReference>
<evidence type="ECO:0000259" key="5">
    <source>
        <dbReference type="PROSITE" id="PS50103"/>
    </source>
</evidence>
<feature type="domain" description="C3H1-type" evidence="5">
    <location>
        <begin position="6"/>
        <end position="32"/>
    </location>
</feature>
<dbReference type="Proteomes" id="UP001359559">
    <property type="component" value="Unassembled WGS sequence"/>
</dbReference>
<reference evidence="6 7" key="1">
    <citation type="submission" date="2024-01" db="EMBL/GenBank/DDBJ databases">
        <title>The genomes of 5 underutilized Papilionoideae crops provide insights into root nodulation and disease resistance.</title>
        <authorList>
            <person name="Yuan L."/>
        </authorList>
    </citation>
    <scope>NUCLEOTIDE SEQUENCE [LARGE SCALE GENOMIC DNA]</scope>
    <source>
        <strain evidence="6">LY-2023</strain>
        <tissue evidence="6">Leaf</tissue>
    </source>
</reference>
<dbReference type="SUPFAM" id="SSF90229">
    <property type="entry name" value="CCCH zinc finger"/>
    <property type="match status" value="1"/>
</dbReference>
<accession>A0AAN9ETT2</accession>
<keyword evidence="1 4" id="KW-0479">Metal-binding</keyword>
<evidence type="ECO:0000256" key="2">
    <source>
        <dbReference type="ARBA" id="ARBA00022771"/>
    </source>
</evidence>
<keyword evidence="2 4" id="KW-0863">Zinc-finger</keyword>
<proteinExistence type="predicted"/>
<dbReference type="GO" id="GO:0008270">
    <property type="term" value="F:zinc ion binding"/>
    <property type="evidence" value="ECO:0007669"/>
    <property type="project" value="UniProtKB-KW"/>
</dbReference>
<evidence type="ECO:0000256" key="4">
    <source>
        <dbReference type="PROSITE-ProRule" id="PRU00723"/>
    </source>
</evidence>
<comment type="caution">
    <text evidence="6">The sequence shown here is derived from an EMBL/GenBank/DDBJ whole genome shotgun (WGS) entry which is preliminary data.</text>
</comment>
<protein>
    <recommendedName>
        <fullName evidence="5">C3H1-type domain-containing protein</fullName>
    </recommendedName>
</protein>
<sequence>MVERKQFKTKLCVLYQRGRCTRHNCSFAHGSAELRRFSNSYSAECNILKTLRDLDTSLLDWSICPLILLCKQIQKLRYAITNGMWD</sequence>
<dbReference type="PANTHER" id="PTHR38160">
    <property type="entry name" value="ZINC FINGER CCCH DOMAIN-CONTAINING PROTEIN 40"/>
    <property type="match status" value="1"/>
</dbReference>
<feature type="zinc finger region" description="C3H1-type" evidence="4">
    <location>
        <begin position="6"/>
        <end position="32"/>
    </location>
</feature>
<evidence type="ECO:0000313" key="7">
    <source>
        <dbReference type="Proteomes" id="UP001359559"/>
    </source>
</evidence>
<name>A0AAN9ETT2_CLITE</name>
<dbReference type="PROSITE" id="PS50103">
    <property type="entry name" value="ZF_C3H1"/>
    <property type="match status" value="1"/>
</dbReference>
<dbReference type="Gene3D" id="4.10.1000.10">
    <property type="entry name" value="Zinc finger, CCCH-type"/>
    <property type="match status" value="1"/>
</dbReference>
<evidence type="ECO:0000313" key="6">
    <source>
        <dbReference type="EMBL" id="KAK7263549.1"/>
    </source>
</evidence>
<dbReference type="AlphaFoldDB" id="A0AAN9ETT2"/>
<evidence type="ECO:0000256" key="1">
    <source>
        <dbReference type="ARBA" id="ARBA00022723"/>
    </source>
</evidence>